<reference evidence="1 2" key="1">
    <citation type="submission" date="2019-07" db="EMBL/GenBank/DDBJ databases">
        <title>Genomics analysis of Aphanomyces spp. identifies a new class of oomycete effector associated with host adaptation.</title>
        <authorList>
            <person name="Gaulin E."/>
        </authorList>
    </citation>
    <scope>NUCLEOTIDE SEQUENCE [LARGE SCALE GENOMIC DNA]</scope>
    <source>
        <strain evidence="1 2">ATCC 201684</strain>
    </source>
</reference>
<dbReference type="VEuPathDB" id="FungiDB:AeMF1_021443"/>
<keyword evidence="2" id="KW-1185">Reference proteome</keyword>
<organism evidence="1 2">
    <name type="scientific">Aphanomyces euteiches</name>
    <dbReference type="NCBI Taxonomy" id="100861"/>
    <lineage>
        <taxon>Eukaryota</taxon>
        <taxon>Sar</taxon>
        <taxon>Stramenopiles</taxon>
        <taxon>Oomycota</taxon>
        <taxon>Saprolegniomycetes</taxon>
        <taxon>Saprolegniales</taxon>
        <taxon>Verrucalvaceae</taxon>
        <taxon>Aphanomyces</taxon>
    </lineage>
</organism>
<comment type="caution">
    <text evidence="1">The sequence shown here is derived from an EMBL/GenBank/DDBJ whole genome shotgun (WGS) entry which is preliminary data.</text>
</comment>
<evidence type="ECO:0000313" key="1">
    <source>
        <dbReference type="EMBL" id="KAF0721697.1"/>
    </source>
</evidence>
<protein>
    <submittedName>
        <fullName evidence="1">Uncharacterized protein</fullName>
    </submittedName>
</protein>
<evidence type="ECO:0000313" key="2">
    <source>
        <dbReference type="Proteomes" id="UP000481153"/>
    </source>
</evidence>
<dbReference type="AlphaFoldDB" id="A0A6G0W415"/>
<dbReference type="Proteomes" id="UP000481153">
    <property type="component" value="Unassembled WGS sequence"/>
</dbReference>
<name>A0A6G0W415_9STRA</name>
<gene>
    <name evidence="1" type="ORF">Ae201684_018977</name>
</gene>
<proteinExistence type="predicted"/>
<dbReference type="EMBL" id="VJMJ01000370">
    <property type="protein sequence ID" value="KAF0721697.1"/>
    <property type="molecule type" value="Genomic_DNA"/>
</dbReference>
<accession>A0A6G0W415</accession>
<sequence>MTNRAYNMSKEECPPQSLRDLVDDSVQVRRHLDEDDHGACIAAFECHVQFTIDANFENVAKTWWFDLLESTPLVSSTILEKFGENIMYVKQEHSTLKYMWTSIVAPSGSKLSLCSSRKGF</sequence>